<dbReference type="AlphaFoldDB" id="A0A835M8U5"/>
<proteinExistence type="predicted"/>
<reference evidence="1 2" key="1">
    <citation type="submission" date="2020-10" db="EMBL/GenBank/DDBJ databases">
        <title>The Coptis chinensis genome and diversification of protoberbering-type alkaloids.</title>
        <authorList>
            <person name="Wang B."/>
            <person name="Shu S."/>
            <person name="Song C."/>
            <person name="Liu Y."/>
        </authorList>
    </citation>
    <scope>NUCLEOTIDE SEQUENCE [LARGE SCALE GENOMIC DNA]</scope>
    <source>
        <strain evidence="1">HL-2020</strain>
        <tissue evidence="1">Leaf</tissue>
    </source>
</reference>
<gene>
    <name evidence="1" type="ORF">IFM89_013992</name>
</gene>
<dbReference type="EMBL" id="JADFTS010000002">
    <property type="protein sequence ID" value="KAF9620692.1"/>
    <property type="molecule type" value="Genomic_DNA"/>
</dbReference>
<sequence length="187" mass="22099">MRVDRKIKASYEHAIDNLDKKEENEQLSEDEFLERANLRSDLQDLLKMEEINWKQKSRVKELQEGQSNTKYFHRVANMRNWHNSLSCLAIDGQVVRDGNVIREHISKFYAELYKENVLLRPKLNGLLQYDSLDHSQRDLIEWDFDEEEVIKALRALDGDKSPGPDGFPMLVYKCFWHIFKVDAMAVI</sequence>
<evidence type="ECO:0000313" key="2">
    <source>
        <dbReference type="Proteomes" id="UP000631114"/>
    </source>
</evidence>
<name>A0A835M8U5_9MAGN</name>
<dbReference type="PANTHER" id="PTHR31635">
    <property type="entry name" value="REVERSE TRANSCRIPTASE DOMAIN-CONTAINING PROTEIN-RELATED"/>
    <property type="match status" value="1"/>
</dbReference>
<evidence type="ECO:0008006" key="3">
    <source>
        <dbReference type="Google" id="ProtNLM"/>
    </source>
</evidence>
<comment type="caution">
    <text evidence="1">The sequence shown here is derived from an EMBL/GenBank/DDBJ whole genome shotgun (WGS) entry which is preliminary data.</text>
</comment>
<dbReference type="Proteomes" id="UP000631114">
    <property type="component" value="Unassembled WGS sequence"/>
</dbReference>
<evidence type="ECO:0000313" key="1">
    <source>
        <dbReference type="EMBL" id="KAF9620692.1"/>
    </source>
</evidence>
<protein>
    <recommendedName>
        <fullName evidence="3">Reverse transcriptase</fullName>
    </recommendedName>
</protein>
<dbReference type="PANTHER" id="PTHR31635:SF196">
    <property type="entry name" value="REVERSE TRANSCRIPTASE DOMAIN-CONTAINING PROTEIN-RELATED"/>
    <property type="match status" value="1"/>
</dbReference>
<keyword evidence="2" id="KW-1185">Reference proteome</keyword>
<dbReference type="OrthoDB" id="1935089at2759"/>
<organism evidence="1 2">
    <name type="scientific">Coptis chinensis</name>
    <dbReference type="NCBI Taxonomy" id="261450"/>
    <lineage>
        <taxon>Eukaryota</taxon>
        <taxon>Viridiplantae</taxon>
        <taxon>Streptophyta</taxon>
        <taxon>Embryophyta</taxon>
        <taxon>Tracheophyta</taxon>
        <taxon>Spermatophyta</taxon>
        <taxon>Magnoliopsida</taxon>
        <taxon>Ranunculales</taxon>
        <taxon>Ranunculaceae</taxon>
        <taxon>Coptidoideae</taxon>
        <taxon>Coptis</taxon>
    </lineage>
</organism>
<accession>A0A835M8U5</accession>